<comment type="similarity">
    <text evidence="2">Belongs to the bacterial solute-binding protein 5 family.</text>
</comment>
<evidence type="ECO:0000256" key="1">
    <source>
        <dbReference type="ARBA" id="ARBA00004418"/>
    </source>
</evidence>
<evidence type="ECO:0000256" key="5">
    <source>
        <dbReference type="SAM" id="SignalP"/>
    </source>
</evidence>
<dbReference type="InterPro" id="IPR000914">
    <property type="entry name" value="SBP_5_dom"/>
</dbReference>
<evidence type="ECO:0000256" key="2">
    <source>
        <dbReference type="ARBA" id="ARBA00005695"/>
    </source>
</evidence>
<dbReference type="PANTHER" id="PTHR30290:SF9">
    <property type="entry name" value="OLIGOPEPTIDE-BINDING PROTEIN APPA"/>
    <property type="match status" value="1"/>
</dbReference>
<accession>A0A4R6VK73</accession>
<sequence length="498" mass="54694">MQFKHKIIATLSAVALSVGLSAPALAQITELKIGNFLDITSWDPAMADIGFDGPYLSAIYDPLLTVDANGDVQPVLATSWEYSEDFLTLTMDVRTDVTFTDGSGFNAEVAAANLEHLQASARSGEAYTKVSDISVVDEDTITITLKERDDTMLYLMGLGRSYMASAAAIEAGTLAQTPVGSGPYTLDSSVPGSEYHFVKKTDHWDASTYPYEKVSIYPILDQTARHNAMLSGQLNVAFADPINNPQAEMGGWNVTESLAGWVGLQILDHDGERLAPLGDIRVRKALNHAFDGAAILQAIGQGAGVKTNQVFTAASGVHDPELEGQYEFSIEKAKELMAEAGYADGFELSMPMSPIFATWQPVVQQTFNELGITVTWDDMQMPDYQINAPKYPMFIAFIAIDSDPVANFARQFSTPQWYNPSPDYVLYAELTDMVDAIRDADPEEQIRLIKILNKRLTADLAWWVVWYQAANTYHSVSEISVTGITGMMFPTLRFIQPK</sequence>
<name>A0A4R6VK73_9HYPH</name>
<reference evidence="7 8" key="1">
    <citation type="submission" date="2019-03" db="EMBL/GenBank/DDBJ databases">
        <title>Genomic Encyclopedia of Type Strains, Phase III (KMG-III): the genomes of soil and plant-associated and newly described type strains.</title>
        <authorList>
            <person name="Whitman W."/>
        </authorList>
    </citation>
    <scope>NUCLEOTIDE SEQUENCE [LARGE SCALE GENOMIC DNA]</scope>
    <source>
        <strain evidence="7 8">CGMCC 1.7002</strain>
    </source>
</reference>
<proteinExistence type="inferred from homology"/>
<dbReference type="Gene3D" id="3.10.105.10">
    <property type="entry name" value="Dipeptide-binding Protein, Domain 3"/>
    <property type="match status" value="1"/>
</dbReference>
<evidence type="ECO:0000313" key="8">
    <source>
        <dbReference type="Proteomes" id="UP000295391"/>
    </source>
</evidence>
<comment type="subcellular location">
    <subcellularLocation>
        <location evidence="1">Periplasm</location>
    </subcellularLocation>
</comment>
<dbReference type="Proteomes" id="UP000295391">
    <property type="component" value="Unassembled WGS sequence"/>
</dbReference>
<dbReference type="RefSeq" id="WP_133573708.1">
    <property type="nucleotide sequence ID" value="NZ_SNYR01000003.1"/>
</dbReference>
<keyword evidence="3" id="KW-0813">Transport</keyword>
<organism evidence="7 8">
    <name type="scientific">Maritalea mobilis</name>
    <dbReference type="NCBI Taxonomy" id="483324"/>
    <lineage>
        <taxon>Bacteria</taxon>
        <taxon>Pseudomonadati</taxon>
        <taxon>Pseudomonadota</taxon>
        <taxon>Alphaproteobacteria</taxon>
        <taxon>Hyphomicrobiales</taxon>
        <taxon>Devosiaceae</taxon>
        <taxon>Maritalea</taxon>
    </lineage>
</organism>
<feature type="chain" id="PRO_5020718412" evidence="5">
    <location>
        <begin position="27"/>
        <end position="498"/>
    </location>
</feature>
<feature type="signal peptide" evidence="5">
    <location>
        <begin position="1"/>
        <end position="26"/>
    </location>
</feature>
<dbReference type="GO" id="GO:0015833">
    <property type="term" value="P:peptide transport"/>
    <property type="evidence" value="ECO:0007669"/>
    <property type="project" value="TreeGrafter"/>
</dbReference>
<dbReference type="EMBL" id="SNYR01000003">
    <property type="protein sequence ID" value="TDQ62036.1"/>
    <property type="molecule type" value="Genomic_DNA"/>
</dbReference>
<dbReference type="GO" id="GO:1904680">
    <property type="term" value="F:peptide transmembrane transporter activity"/>
    <property type="evidence" value="ECO:0007669"/>
    <property type="project" value="TreeGrafter"/>
</dbReference>
<dbReference type="InterPro" id="IPR030678">
    <property type="entry name" value="Peptide/Ni-bd"/>
</dbReference>
<dbReference type="PANTHER" id="PTHR30290">
    <property type="entry name" value="PERIPLASMIC BINDING COMPONENT OF ABC TRANSPORTER"/>
    <property type="match status" value="1"/>
</dbReference>
<dbReference type="GO" id="GO:0030288">
    <property type="term" value="C:outer membrane-bounded periplasmic space"/>
    <property type="evidence" value="ECO:0007669"/>
    <property type="project" value="UniProtKB-ARBA"/>
</dbReference>
<dbReference type="InterPro" id="IPR039424">
    <property type="entry name" value="SBP_5"/>
</dbReference>
<dbReference type="AlphaFoldDB" id="A0A4R6VK73"/>
<dbReference type="OrthoDB" id="9803988at2"/>
<dbReference type="SUPFAM" id="SSF53850">
    <property type="entry name" value="Periplasmic binding protein-like II"/>
    <property type="match status" value="1"/>
</dbReference>
<evidence type="ECO:0000259" key="6">
    <source>
        <dbReference type="Pfam" id="PF00496"/>
    </source>
</evidence>
<feature type="domain" description="Solute-binding protein family 5" evidence="6">
    <location>
        <begin position="72"/>
        <end position="417"/>
    </location>
</feature>
<evidence type="ECO:0000256" key="3">
    <source>
        <dbReference type="ARBA" id="ARBA00022448"/>
    </source>
</evidence>
<evidence type="ECO:0000256" key="4">
    <source>
        <dbReference type="ARBA" id="ARBA00022729"/>
    </source>
</evidence>
<protein>
    <submittedName>
        <fullName evidence="7">Peptide/nickel transport system substrate-binding protein</fullName>
    </submittedName>
</protein>
<dbReference type="Pfam" id="PF00496">
    <property type="entry name" value="SBP_bac_5"/>
    <property type="match status" value="1"/>
</dbReference>
<evidence type="ECO:0000313" key="7">
    <source>
        <dbReference type="EMBL" id="TDQ62036.1"/>
    </source>
</evidence>
<dbReference type="PIRSF" id="PIRSF002741">
    <property type="entry name" value="MppA"/>
    <property type="match status" value="1"/>
</dbReference>
<dbReference type="GO" id="GO:0043190">
    <property type="term" value="C:ATP-binding cassette (ABC) transporter complex"/>
    <property type="evidence" value="ECO:0007669"/>
    <property type="project" value="InterPro"/>
</dbReference>
<gene>
    <name evidence="7" type="ORF">ATL17_3140</name>
</gene>
<dbReference type="Gene3D" id="3.40.190.10">
    <property type="entry name" value="Periplasmic binding protein-like II"/>
    <property type="match status" value="1"/>
</dbReference>
<keyword evidence="8" id="KW-1185">Reference proteome</keyword>
<comment type="caution">
    <text evidence="7">The sequence shown here is derived from an EMBL/GenBank/DDBJ whole genome shotgun (WGS) entry which is preliminary data.</text>
</comment>
<keyword evidence="4 5" id="KW-0732">Signal</keyword>